<dbReference type="NCBIfam" id="TIGR00196">
    <property type="entry name" value="yjeF_cterm"/>
    <property type="match status" value="1"/>
</dbReference>
<feature type="binding site" evidence="17">
    <location>
        <position position="219"/>
    </location>
    <ligand>
        <name>(6S)-NADPHX</name>
        <dbReference type="ChEBI" id="CHEBI:64076"/>
    </ligand>
</feature>
<evidence type="ECO:0000256" key="16">
    <source>
        <dbReference type="ARBA" id="ARBA00049209"/>
    </source>
</evidence>
<evidence type="ECO:0000259" key="21">
    <source>
        <dbReference type="PROSITE" id="PS51385"/>
    </source>
</evidence>
<comment type="subunit">
    <text evidence="17">Homotetramer.</text>
</comment>
<dbReference type="InterPro" id="IPR030677">
    <property type="entry name" value="Nnr"/>
</dbReference>
<name>A0A840VC05_9PROT</name>
<evidence type="ECO:0000256" key="7">
    <source>
        <dbReference type="ARBA" id="ARBA00022840"/>
    </source>
</evidence>
<keyword evidence="23" id="KW-1185">Reference proteome</keyword>
<dbReference type="HAMAP" id="MF_01966">
    <property type="entry name" value="NADHX_epimerase"/>
    <property type="match status" value="1"/>
</dbReference>
<keyword evidence="11 18" id="KW-0413">Isomerase</keyword>
<reference evidence="22 23" key="1">
    <citation type="submission" date="2020-08" db="EMBL/GenBank/DDBJ databases">
        <title>Genomic Encyclopedia of Type Strains, Phase IV (KMG-IV): sequencing the most valuable type-strain genomes for metagenomic binning, comparative biology and taxonomic classification.</title>
        <authorList>
            <person name="Goeker M."/>
        </authorList>
    </citation>
    <scope>NUCLEOTIDE SEQUENCE [LARGE SCALE GENOMIC DNA]</scope>
    <source>
        <strain evidence="22 23">DSM 27026</strain>
    </source>
</reference>
<feature type="binding site" evidence="18">
    <location>
        <position position="53"/>
    </location>
    <ligand>
        <name>K(+)</name>
        <dbReference type="ChEBI" id="CHEBI:29103"/>
    </ligand>
</feature>
<keyword evidence="5 18" id="KW-0479">Metal-binding</keyword>
<dbReference type="PANTHER" id="PTHR12592">
    <property type="entry name" value="ATP-DEPENDENT (S)-NAD(P)H-HYDRATE DEHYDRATASE FAMILY MEMBER"/>
    <property type="match status" value="1"/>
</dbReference>
<gene>
    <name evidence="18" type="primary">nnrE</name>
    <name evidence="17" type="synonym">nnrD</name>
    <name evidence="22" type="ORF">HNP71_001495</name>
</gene>
<dbReference type="GO" id="GO:0016301">
    <property type="term" value="F:kinase activity"/>
    <property type="evidence" value="ECO:0007669"/>
    <property type="project" value="UniProtKB-KW"/>
</dbReference>
<evidence type="ECO:0000259" key="20">
    <source>
        <dbReference type="PROSITE" id="PS51383"/>
    </source>
</evidence>
<evidence type="ECO:0000256" key="9">
    <source>
        <dbReference type="ARBA" id="ARBA00022958"/>
    </source>
</evidence>
<comment type="caution">
    <text evidence="18">Lacks conserved residue(s) required for the propagation of feature annotation.</text>
</comment>
<evidence type="ECO:0000256" key="17">
    <source>
        <dbReference type="HAMAP-Rule" id="MF_01965"/>
    </source>
</evidence>
<dbReference type="AlphaFoldDB" id="A0A840VC05"/>
<comment type="cofactor">
    <cofactor evidence="18 19">
        <name>K(+)</name>
        <dbReference type="ChEBI" id="CHEBI:29103"/>
    </cofactor>
    <text evidence="18 19">Binds 1 potassium ion per subunit.</text>
</comment>
<keyword evidence="12 17" id="KW-0456">Lyase</keyword>
<evidence type="ECO:0000256" key="3">
    <source>
        <dbReference type="ARBA" id="ARBA00006001"/>
    </source>
</evidence>
<protein>
    <recommendedName>
        <fullName evidence="19">Bifunctional NAD(P)H-hydrate repair enzyme</fullName>
    </recommendedName>
    <alternativeName>
        <fullName evidence="19">Nicotinamide nucleotide repair protein</fullName>
    </alternativeName>
    <domain>
        <recommendedName>
            <fullName evidence="19">ADP-dependent (S)-NAD(P)H-hydrate dehydratase</fullName>
            <ecNumber evidence="19">4.2.1.136</ecNumber>
        </recommendedName>
        <alternativeName>
            <fullName evidence="19">ADP-dependent NAD(P)HX dehydratase</fullName>
        </alternativeName>
    </domain>
    <domain>
        <recommendedName>
            <fullName evidence="19">NAD(P)H-hydrate epimerase</fullName>
            <ecNumber evidence="19">5.1.99.6</ecNumber>
        </recommendedName>
    </domain>
</protein>
<comment type="cofactor">
    <cofactor evidence="17">
        <name>Mg(2+)</name>
        <dbReference type="ChEBI" id="CHEBI:18420"/>
    </cofactor>
</comment>
<evidence type="ECO:0000256" key="5">
    <source>
        <dbReference type="ARBA" id="ARBA00022723"/>
    </source>
</evidence>
<feature type="binding site" evidence="18">
    <location>
        <begin position="96"/>
        <end position="102"/>
    </location>
    <ligand>
        <name>(6S)-NADPHX</name>
        <dbReference type="ChEBI" id="CHEBI:64076"/>
    </ligand>
</feature>
<feature type="binding site" evidence="17">
    <location>
        <position position="274"/>
    </location>
    <ligand>
        <name>(6S)-NADPHX</name>
        <dbReference type="ChEBI" id="CHEBI:64076"/>
    </ligand>
</feature>
<dbReference type="PROSITE" id="PS51385">
    <property type="entry name" value="YJEF_N"/>
    <property type="match status" value="1"/>
</dbReference>
<dbReference type="Pfam" id="PF01256">
    <property type="entry name" value="Carb_kinase"/>
    <property type="match status" value="1"/>
</dbReference>
<dbReference type="EC" id="4.2.1.136" evidence="19"/>
<comment type="caution">
    <text evidence="22">The sequence shown here is derived from an EMBL/GenBank/DDBJ whole genome shotgun (WGS) entry which is preliminary data.</text>
</comment>
<dbReference type="SUPFAM" id="SSF53613">
    <property type="entry name" value="Ribokinase-like"/>
    <property type="match status" value="1"/>
</dbReference>
<organism evidence="22 23">
    <name type="scientific">Acidocella aromatica</name>
    <dbReference type="NCBI Taxonomy" id="1303579"/>
    <lineage>
        <taxon>Bacteria</taxon>
        <taxon>Pseudomonadati</taxon>
        <taxon>Pseudomonadota</taxon>
        <taxon>Alphaproteobacteria</taxon>
        <taxon>Acetobacterales</taxon>
        <taxon>Acidocellaceae</taxon>
        <taxon>Acidocella</taxon>
    </lineage>
</organism>
<evidence type="ECO:0000256" key="13">
    <source>
        <dbReference type="ARBA" id="ARBA00023268"/>
    </source>
</evidence>
<dbReference type="HAMAP" id="MF_01965">
    <property type="entry name" value="NADHX_dehydratase"/>
    <property type="match status" value="1"/>
</dbReference>
<dbReference type="PIRSF" id="PIRSF017184">
    <property type="entry name" value="Nnr"/>
    <property type="match status" value="1"/>
</dbReference>
<comment type="catalytic activity">
    <reaction evidence="1 18 19">
        <text>(6R)-NADHX = (6S)-NADHX</text>
        <dbReference type="Rhea" id="RHEA:32215"/>
        <dbReference type="ChEBI" id="CHEBI:64074"/>
        <dbReference type="ChEBI" id="CHEBI:64075"/>
        <dbReference type="EC" id="5.1.99.6"/>
    </reaction>
</comment>
<feature type="domain" description="YjeF C-terminal" evidence="20">
    <location>
        <begin position="186"/>
        <end position="437"/>
    </location>
</feature>
<evidence type="ECO:0000256" key="11">
    <source>
        <dbReference type="ARBA" id="ARBA00023235"/>
    </source>
</evidence>
<dbReference type="EC" id="5.1.99.6" evidence="19"/>
<feature type="binding site" evidence="17">
    <location>
        <position position="320"/>
    </location>
    <ligand>
        <name>(6S)-NADPHX</name>
        <dbReference type="ChEBI" id="CHEBI:64076"/>
    </ligand>
</feature>
<evidence type="ECO:0000256" key="15">
    <source>
        <dbReference type="ARBA" id="ARBA00048238"/>
    </source>
</evidence>
<dbReference type="InterPro" id="IPR036652">
    <property type="entry name" value="YjeF_N_dom_sf"/>
</dbReference>
<evidence type="ECO:0000256" key="4">
    <source>
        <dbReference type="ARBA" id="ARBA00009524"/>
    </source>
</evidence>
<feature type="binding site" evidence="18">
    <location>
        <position position="92"/>
    </location>
    <ligand>
        <name>K(+)</name>
        <dbReference type="ChEBI" id="CHEBI:29103"/>
    </ligand>
</feature>
<dbReference type="PANTHER" id="PTHR12592:SF0">
    <property type="entry name" value="ATP-DEPENDENT (S)-NAD(P)H-HYDRATE DEHYDRATASE"/>
    <property type="match status" value="1"/>
</dbReference>
<dbReference type="RefSeq" id="WP_183266248.1">
    <property type="nucleotide sequence ID" value="NZ_JACHFJ010000005.1"/>
</dbReference>
<dbReference type="SUPFAM" id="SSF64153">
    <property type="entry name" value="YjeF N-terminal domain-like"/>
    <property type="match status" value="1"/>
</dbReference>
<dbReference type="Gene3D" id="3.40.50.10260">
    <property type="entry name" value="YjeF N-terminal domain"/>
    <property type="match status" value="2"/>
</dbReference>
<keyword evidence="13" id="KW-0511">Multifunctional enzyme</keyword>
<comment type="function">
    <text evidence="17">Catalyzes the dehydration of the S-form of NAD(P)HX at the expense of ADP, which is converted to AMP. Together with NAD(P)HX epimerase, which catalyzes the epimerization of the S- and R-forms, the enzyme allows the repair of both epimers of NAD(P)HX, a damaged form of NAD(P)H that is a result of enzymatic or heat-dependent hydration.</text>
</comment>
<evidence type="ECO:0000256" key="19">
    <source>
        <dbReference type="PIRNR" id="PIRNR017184"/>
    </source>
</evidence>
<keyword evidence="22" id="KW-0808">Transferase</keyword>
<keyword evidence="22" id="KW-0418">Kinase</keyword>
<feature type="binding site" evidence="17">
    <location>
        <position position="383"/>
    </location>
    <ligand>
        <name>(6S)-NADPHX</name>
        <dbReference type="ChEBI" id="CHEBI:64076"/>
    </ligand>
</feature>
<dbReference type="GO" id="GO:0046496">
    <property type="term" value="P:nicotinamide nucleotide metabolic process"/>
    <property type="evidence" value="ECO:0007669"/>
    <property type="project" value="UniProtKB-UniRule"/>
</dbReference>
<comment type="similarity">
    <text evidence="4 19">In the C-terminal section; belongs to the NnrD/CARKD family.</text>
</comment>
<dbReference type="InterPro" id="IPR029056">
    <property type="entry name" value="Ribokinase-like"/>
</dbReference>
<feature type="domain" description="YjeF N-terminal" evidence="21">
    <location>
        <begin position="5"/>
        <end position="178"/>
    </location>
</feature>
<keyword evidence="9 18" id="KW-0630">Potassium</keyword>
<keyword evidence="6 17" id="KW-0547">Nucleotide-binding</keyword>
<dbReference type="Pfam" id="PF03853">
    <property type="entry name" value="YjeF_N"/>
    <property type="match status" value="2"/>
</dbReference>
<dbReference type="GO" id="GO:0005524">
    <property type="term" value="F:ATP binding"/>
    <property type="evidence" value="ECO:0007669"/>
    <property type="project" value="UniProtKB-UniRule"/>
</dbReference>
<dbReference type="CDD" id="cd01171">
    <property type="entry name" value="YXKO-related"/>
    <property type="match status" value="1"/>
</dbReference>
<evidence type="ECO:0000313" key="23">
    <source>
        <dbReference type="Proteomes" id="UP000553706"/>
    </source>
</evidence>
<dbReference type="Gene3D" id="3.40.1190.20">
    <property type="match status" value="1"/>
</dbReference>
<comment type="catalytic activity">
    <reaction evidence="2 18 19">
        <text>(6R)-NADPHX = (6S)-NADPHX</text>
        <dbReference type="Rhea" id="RHEA:32227"/>
        <dbReference type="ChEBI" id="CHEBI:64076"/>
        <dbReference type="ChEBI" id="CHEBI:64077"/>
        <dbReference type="EC" id="5.1.99.6"/>
    </reaction>
</comment>
<evidence type="ECO:0000256" key="1">
    <source>
        <dbReference type="ARBA" id="ARBA00000013"/>
    </source>
</evidence>
<evidence type="ECO:0000256" key="8">
    <source>
        <dbReference type="ARBA" id="ARBA00022857"/>
    </source>
</evidence>
<evidence type="ECO:0000256" key="14">
    <source>
        <dbReference type="ARBA" id="ARBA00025153"/>
    </source>
</evidence>
<feature type="binding site" evidence="18">
    <location>
        <position position="121"/>
    </location>
    <ligand>
        <name>(6S)-NADPHX</name>
        <dbReference type="ChEBI" id="CHEBI:64076"/>
    </ligand>
</feature>
<comment type="similarity">
    <text evidence="3 19">In the N-terminal section; belongs to the NnrE/AIBP family.</text>
</comment>
<feature type="binding site" evidence="18">
    <location>
        <begin position="52"/>
        <end position="56"/>
    </location>
    <ligand>
        <name>(6S)-NADPHX</name>
        <dbReference type="ChEBI" id="CHEBI:64076"/>
    </ligand>
</feature>
<evidence type="ECO:0000256" key="18">
    <source>
        <dbReference type="HAMAP-Rule" id="MF_01966"/>
    </source>
</evidence>
<feature type="binding site" evidence="18">
    <location>
        <position position="124"/>
    </location>
    <ligand>
        <name>K(+)</name>
        <dbReference type="ChEBI" id="CHEBI:29103"/>
    </ligand>
</feature>
<dbReference type="InterPro" id="IPR004443">
    <property type="entry name" value="YjeF_N_dom"/>
</dbReference>
<dbReference type="InterPro" id="IPR000631">
    <property type="entry name" value="CARKD"/>
</dbReference>
<comment type="function">
    <text evidence="18">Catalyzes the epimerization of the S- and R-forms of NAD(P)HX, a damaged form of NAD(P)H that is a result of enzymatic or heat-dependent hydration. This is a prerequisite for the S-specific NAD(P)H-hydrate dehydratase to allow the repair of both epimers of NAD(P)HX.</text>
</comment>
<keyword evidence="10 17" id="KW-0520">NAD</keyword>
<evidence type="ECO:0000256" key="10">
    <source>
        <dbReference type="ARBA" id="ARBA00023027"/>
    </source>
</evidence>
<comment type="similarity">
    <text evidence="17">Belongs to the NnrD/CARKD family.</text>
</comment>
<evidence type="ECO:0000313" key="22">
    <source>
        <dbReference type="EMBL" id="MBB5373236.1"/>
    </source>
</evidence>
<dbReference type="GO" id="GO:0110051">
    <property type="term" value="P:metabolite repair"/>
    <property type="evidence" value="ECO:0007669"/>
    <property type="project" value="TreeGrafter"/>
</dbReference>
<comment type="function">
    <text evidence="14 19">Bifunctional enzyme that catalyzes the epimerization of the S- and R-forms of NAD(P)HX and the dehydration of the S-form of NAD(P)HX at the expense of ADP, which is converted to AMP. This allows the repair of both epimers of NAD(P)HX, a damaged form of NAD(P)H that is a result of enzymatic or heat-dependent hydration.</text>
</comment>
<comment type="catalytic activity">
    <reaction evidence="16 17 19">
        <text>(6S)-NADPHX + ADP = AMP + phosphate + NADPH + H(+)</text>
        <dbReference type="Rhea" id="RHEA:32235"/>
        <dbReference type="ChEBI" id="CHEBI:15378"/>
        <dbReference type="ChEBI" id="CHEBI:43474"/>
        <dbReference type="ChEBI" id="CHEBI:57783"/>
        <dbReference type="ChEBI" id="CHEBI:64076"/>
        <dbReference type="ChEBI" id="CHEBI:456215"/>
        <dbReference type="ChEBI" id="CHEBI:456216"/>
        <dbReference type="EC" id="4.2.1.136"/>
    </reaction>
</comment>
<accession>A0A840VC05</accession>
<dbReference type="PROSITE" id="PS51383">
    <property type="entry name" value="YJEF_C_3"/>
    <property type="match status" value="1"/>
</dbReference>
<feature type="binding site" evidence="17">
    <location>
        <begin position="353"/>
        <end position="357"/>
    </location>
    <ligand>
        <name>AMP</name>
        <dbReference type="ChEBI" id="CHEBI:456215"/>
    </ligand>
</feature>
<comment type="similarity">
    <text evidence="18">Belongs to the NnrE/AIBP family.</text>
</comment>
<proteinExistence type="inferred from homology"/>
<evidence type="ECO:0000256" key="6">
    <source>
        <dbReference type="ARBA" id="ARBA00022741"/>
    </source>
</evidence>
<dbReference type="GO" id="GO:0052855">
    <property type="term" value="F:ADP-dependent NAD(P)H-hydrate dehydratase activity"/>
    <property type="evidence" value="ECO:0007669"/>
    <property type="project" value="UniProtKB-UniRule"/>
</dbReference>
<dbReference type="GO" id="GO:0046872">
    <property type="term" value="F:metal ion binding"/>
    <property type="evidence" value="ECO:0007669"/>
    <property type="project" value="UniProtKB-UniRule"/>
</dbReference>
<sequence>MNELLTPAEMARADAAAGNVAALMDAAGRAVARAILQRYKPCSVLVLAGPGNNGGDGKVAARYLAQAGWPVRVADAFTATIEQVQRAELVIDAIFGAGLSRDVSPQIADLLRAAKRIVAVDVPSGVDGATGQVRGYAPQAELTITFFRKKPGHLLYPGRGLCGKLLLRDIGMPERVLEDIAPQAWENTPALFTLPRYEATSHKYSAGDVTVLCGELAGAARLACAAARRAGAGMVTLAATTPMVLPEAGLILRTDPLATLLQDARRHTWIVGPGLGVARAGDALAQLIAAGKTIVADADALTACTGAPEKLRGTAIITPHTGEFVRVFGEIGPSKLEAARRAAATTGTVTILKGADTVIAAPDGRAAINTNAPAYLATGGTGDVLAGLSAALLAQGMPSFEAACAAVWLHGEAARSLGPGLLAEGLPAALPQVMAALG</sequence>
<evidence type="ECO:0000256" key="2">
    <source>
        <dbReference type="ARBA" id="ARBA00000909"/>
    </source>
</evidence>
<dbReference type="EMBL" id="JACHFJ010000005">
    <property type="protein sequence ID" value="MBB5373236.1"/>
    <property type="molecule type" value="Genomic_DNA"/>
</dbReference>
<keyword evidence="8 17" id="KW-0521">NADP</keyword>
<feature type="binding site" evidence="17">
    <location>
        <position position="382"/>
    </location>
    <ligand>
        <name>AMP</name>
        <dbReference type="ChEBI" id="CHEBI:456215"/>
    </ligand>
</feature>
<keyword evidence="7 17" id="KW-0067">ATP-binding</keyword>
<dbReference type="GO" id="GO:0052856">
    <property type="term" value="F:NAD(P)HX epimerase activity"/>
    <property type="evidence" value="ECO:0007669"/>
    <property type="project" value="UniProtKB-UniRule"/>
</dbReference>
<comment type="catalytic activity">
    <reaction evidence="15 17 19">
        <text>(6S)-NADHX + ADP = AMP + phosphate + NADH + H(+)</text>
        <dbReference type="Rhea" id="RHEA:32223"/>
        <dbReference type="ChEBI" id="CHEBI:15378"/>
        <dbReference type="ChEBI" id="CHEBI:43474"/>
        <dbReference type="ChEBI" id="CHEBI:57945"/>
        <dbReference type="ChEBI" id="CHEBI:64074"/>
        <dbReference type="ChEBI" id="CHEBI:456215"/>
        <dbReference type="ChEBI" id="CHEBI:456216"/>
        <dbReference type="EC" id="4.2.1.136"/>
    </reaction>
</comment>
<evidence type="ECO:0000256" key="12">
    <source>
        <dbReference type="ARBA" id="ARBA00023239"/>
    </source>
</evidence>
<dbReference type="Proteomes" id="UP000553706">
    <property type="component" value="Unassembled WGS sequence"/>
</dbReference>